<gene>
    <name evidence="4" type="ORF">LAUMK142_02179</name>
</gene>
<keyword evidence="1" id="KW-0175">Coiled coil</keyword>
<organism evidence="4 5">
    <name type="scientific">Mycobacterium pseudokansasii</name>
    <dbReference type="NCBI Taxonomy" id="2341080"/>
    <lineage>
        <taxon>Bacteria</taxon>
        <taxon>Bacillati</taxon>
        <taxon>Actinomycetota</taxon>
        <taxon>Actinomycetes</taxon>
        <taxon>Mycobacteriales</taxon>
        <taxon>Mycobacteriaceae</taxon>
        <taxon>Mycobacterium</taxon>
    </lineage>
</organism>
<dbReference type="Pfam" id="PF07508">
    <property type="entry name" value="Recombinase"/>
    <property type="match status" value="1"/>
</dbReference>
<dbReference type="SMART" id="SM00507">
    <property type="entry name" value="HNHc"/>
    <property type="match status" value="1"/>
</dbReference>
<protein>
    <recommendedName>
        <fullName evidence="6">HNH nuclease domain-containing protein</fullName>
    </recommendedName>
</protein>
<dbReference type="CDD" id="cd00085">
    <property type="entry name" value="HNHc"/>
    <property type="match status" value="1"/>
</dbReference>
<dbReference type="EMBL" id="UPHU01000001">
    <property type="protein sequence ID" value="VBA49778.1"/>
    <property type="molecule type" value="Genomic_DNA"/>
</dbReference>
<dbReference type="SMART" id="SM00857">
    <property type="entry name" value="Resolvase"/>
    <property type="match status" value="1"/>
</dbReference>
<dbReference type="PANTHER" id="PTHR30461:SF23">
    <property type="entry name" value="DNA RECOMBINASE-RELATED"/>
    <property type="match status" value="1"/>
</dbReference>
<dbReference type="AlphaFoldDB" id="A0A498QS83"/>
<dbReference type="InterPro" id="IPR003870">
    <property type="entry name" value="DUF222"/>
</dbReference>
<dbReference type="SUPFAM" id="SSF53041">
    <property type="entry name" value="Resolvase-like"/>
    <property type="match status" value="1"/>
</dbReference>
<name>A0A498QS83_9MYCO</name>
<dbReference type="Proteomes" id="UP000268285">
    <property type="component" value="Unassembled WGS sequence"/>
</dbReference>
<accession>A0A498QS83</accession>
<dbReference type="GO" id="GO:0000150">
    <property type="term" value="F:DNA strand exchange activity"/>
    <property type="evidence" value="ECO:0007669"/>
    <property type="project" value="InterPro"/>
</dbReference>
<evidence type="ECO:0000256" key="1">
    <source>
        <dbReference type="SAM" id="Coils"/>
    </source>
</evidence>
<dbReference type="InterPro" id="IPR011109">
    <property type="entry name" value="DNA_bind_recombinase_dom"/>
</dbReference>
<evidence type="ECO:0000313" key="4">
    <source>
        <dbReference type="EMBL" id="VBA49778.1"/>
    </source>
</evidence>
<dbReference type="CDD" id="cd00338">
    <property type="entry name" value="Ser_Recombinase"/>
    <property type="match status" value="1"/>
</dbReference>
<dbReference type="InterPro" id="IPR050639">
    <property type="entry name" value="SSR_resolvase"/>
</dbReference>
<feature type="domain" description="Recombinase" evidence="3">
    <location>
        <begin position="582"/>
        <end position="707"/>
    </location>
</feature>
<dbReference type="PROSITE" id="PS51736">
    <property type="entry name" value="RECOMBINASES_3"/>
    <property type="match status" value="1"/>
</dbReference>
<dbReference type="InterPro" id="IPR006119">
    <property type="entry name" value="Resolv_N"/>
</dbReference>
<dbReference type="InterPro" id="IPR036162">
    <property type="entry name" value="Resolvase-like_N_sf"/>
</dbReference>
<dbReference type="Gene3D" id="3.90.1750.20">
    <property type="entry name" value="Putative Large Serine Recombinase, Chain B, Domain 2"/>
    <property type="match status" value="1"/>
</dbReference>
<keyword evidence="5" id="KW-1185">Reference proteome</keyword>
<evidence type="ECO:0000313" key="5">
    <source>
        <dbReference type="Proteomes" id="UP000268285"/>
    </source>
</evidence>
<sequence length="905" mass="98980">MPRTQFTVAPSDTIESMFEHGALGSADLDQLTPEQLVTAIEGTYRQESALTARRLACVAALLRHRSAAERRDPDLAYATIDGAERTCAEVAAALNVSSAAAAYQVHCAEMLDTRLRRIGALLAEGRIDWRTAQLTISRTDLVNDDKLIARLDESLAARMSRWQGWSRQRVINAIDRQVLAIDPDAARERRRRADDEREIGITPHPDGMAELWGIVTGADATAFDRKLSHLATAVCRDDPRTLAQRRADALGALTAGGPLACRCGSSDCPARRGGAQAPTGAQVLLNVVATADTLSGKSQQPGYVEGYGVIDADLVRELATSATRRLIADLPSDADALTYHPSTALDRAVRCRDLTCRFPGCSRPARICDIDHTIPFNHTDPGAGGLTVLANLKCLCRKHHRLKTFHGGVTGMARQTTARRHGNWSKISLMHTPQTAIYLRQSLDRDQNQLAIDRQRDDLLKLCKRLGWANPVQYADNNVSATKGRRQRYEELCRDIADGVIGRVAVWDMDRLHRQPRELEGFIDLVERHHVELANVGGSVDLSTPAGRYFARTRGAAARFEVEHKAERQKSANRQRAKAGKAWNVRSFGWKGDKLVAREANAIRKASRDLLNGASLWSIAAQWNSQGLKTVKGCGWTGGTVRQVLTRASNAGLVTYDVRAAQAEARIKGKPVHLAGIVEGAEPSRPAIVDRDVWEGVCTLLADPKRHTGKSPGRKHLLSGIAICDACRKPIGTGVRGTKTGGKRAVYSCKRIGCMKIVRGVELTDKRVVDAITKRLAEPDAAVTLARPTVDAKALRDQIELLRGQIREAEADYDDGQITAARMNARIERVEAKLKPLQDTLLGSHMSADVKALAGRPDAAKRFAALPLDRQRGVIDTLATVTIHALNRPGGRFDPKAITVDFERK</sequence>
<dbReference type="InterPro" id="IPR038109">
    <property type="entry name" value="DNA_bind_recomb_sf"/>
</dbReference>
<dbReference type="PANTHER" id="PTHR30461">
    <property type="entry name" value="DNA-INVERTASE FROM LAMBDOID PROPHAGE"/>
    <property type="match status" value="1"/>
</dbReference>
<evidence type="ECO:0000259" key="2">
    <source>
        <dbReference type="PROSITE" id="PS51736"/>
    </source>
</evidence>
<dbReference type="Gene3D" id="3.40.50.1390">
    <property type="entry name" value="Resolvase, N-terminal catalytic domain"/>
    <property type="match status" value="1"/>
</dbReference>
<evidence type="ECO:0000259" key="3">
    <source>
        <dbReference type="PROSITE" id="PS51737"/>
    </source>
</evidence>
<dbReference type="Pfam" id="PF00239">
    <property type="entry name" value="Resolvase"/>
    <property type="match status" value="1"/>
</dbReference>
<feature type="domain" description="Resolvase/invertase-type recombinase catalytic" evidence="2">
    <location>
        <begin position="434"/>
        <end position="580"/>
    </location>
</feature>
<feature type="coiled-coil region" evidence="1">
    <location>
        <begin position="792"/>
        <end position="840"/>
    </location>
</feature>
<dbReference type="PROSITE" id="PS51737">
    <property type="entry name" value="RECOMBINASE_DNA_BIND"/>
    <property type="match status" value="1"/>
</dbReference>
<dbReference type="Pfam" id="PF02720">
    <property type="entry name" value="DUF222"/>
    <property type="match status" value="1"/>
</dbReference>
<proteinExistence type="predicted"/>
<dbReference type="GO" id="GO:0003677">
    <property type="term" value="F:DNA binding"/>
    <property type="evidence" value="ECO:0007669"/>
    <property type="project" value="InterPro"/>
</dbReference>
<evidence type="ECO:0008006" key="6">
    <source>
        <dbReference type="Google" id="ProtNLM"/>
    </source>
</evidence>
<dbReference type="InterPro" id="IPR003615">
    <property type="entry name" value="HNH_nuc"/>
</dbReference>
<reference evidence="4 5" key="1">
    <citation type="submission" date="2018-09" db="EMBL/GenBank/DDBJ databases">
        <authorList>
            <person name="Tagini F."/>
        </authorList>
    </citation>
    <scope>NUCLEOTIDE SEQUENCE [LARGE SCALE GENOMIC DNA]</scope>
    <source>
        <strain evidence="4 5">MK142</strain>
    </source>
</reference>